<keyword evidence="1" id="KW-1133">Transmembrane helix</keyword>
<accession>A0ABV8C2V1</accession>
<reference evidence="3" key="1">
    <citation type="journal article" date="2019" name="Int. J. Syst. Evol. Microbiol.">
        <title>The Global Catalogue of Microorganisms (GCM) 10K type strain sequencing project: providing services to taxonomists for standard genome sequencing and annotation.</title>
        <authorList>
            <consortium name="The Broad Institute Genomics Platform"/>
            <consortium name="The Broad Institute Genome Sequencing Center for Infectious Disease"/>
            <person name="Wu L."/>
            <person name="Ma J."/>
        </authorList>
    </citation>
    <scope>NUCLEOTIDE SEQUENCE [LARGE SCALE GENOMIC DNA]</scope>
    <source>
        <strain evidence="3">CGMCC 4.7405</strain>
    </source>
</reference>
<evidence type="ECO:0000256" key="1">
    <source>
        <dbReference type="SAM" id="Phobius"/>
    </source>
</evidence>
<dbReference type="RefSeq" id="WP_382377778.1">
    <property type="nucleotide sequence ID" value="NZ_JBHRZI010000029.1"/>
</dbReference>
<name>A0ABV8C2V1_9PSEU</name>
<dbReference type="PANTHER" id="PTHR36844">
    <property type="entry name" value="PROTEASE PRSW"/>
    <property type="match status" value="1"/>
</dbReference>
<dbReference type="EMBL" id="JBHRZI010000029">
    <property type="protein sequence ID" value="MFC3896226.1"/>
    <property type="molecule type" value="Genomic_DNA"/>
</dbReference>
<keyword evidence="1" id="KW-0812">Transmembrane</keyword>
<organism evidence="2 3">
    <name type="scientific">Lentzea rhizosphaerae</name>
    <dbReference type="NCBI Taxonomy" id="2041025"/>
    <lineage>
        <taxon>Bacteria</taxon>
        <taxon>Bacillati</taxon>
        <taxon>Actinomycetota</taxon>
        <taxon>Actinomycetes</taxon>
        <taxon>Pseudonocardiales</taxon>
        <taxon>Pseudonocardiaceae</taxon>
        <taxon>Lentzea</taxon>
    </lineage>
</organism>
<proteinExistence type="predicted"/>
<feature type="transmembrane region" description="Helical" evidence="1">
    <location>
        <begin position="73"/>
        <end position="96"/>
    </location>
</feature>
<feature type="transmembrane region" description="Helical" evidence="1">
    <location>
        <begin position="40"/>
        <end position="61"/>
    </location>
</feature>
<dbReference type="Pfam" id="PF13367">
    <property type="entry name" value="PrsW-protease"/>
    <property type="match status" value="1"/>
</dbReference>
<feature type="transmembrane region" description="Helical" evidence="1">
    <location>
        <begin position="102"/>
        <end position="122"/>
    </location>
</feature>
<dbReference type="Proteomes" id="UP001595690">
    <property type="component" value="Unassembled WGS sequence"/>
</dbReference>
<dbReference type="PANTHER" id="PTHR36844:SF1">
    <property type="entry name" value="PROTEASE PRSW"/>
    <property type="match status" value="1"/>
</dbReference>
<feature type="transmembrane region" description="Helical" evidence="1">
    <location>
        <begin position="134"/>
        <end position="155"/>
    </location>
</feature>
<keyword evidence="3" id="KW-1185">Reference proteome</keyword>
<keyword evidence="2" id="KW-0378">Hydrolase</keyword>
<dbReference type="InterPro" id="IPR026898">
    <property type="entry name" value="PrsW"/>
</dbReference>
<comment type="caution">
    <text evidence="2">The sequence shown here is derived from an EMBL/GenBank/DDBJ whole genome shotgun (WGS) entry which is preliminary data.</text>
</comment>
<keyword evidence="2" id="KW-0645">Protease</keyword>
<sequence length="313" mass="34283">MVMPVPTTRPRRSWLRMFFVGSALWVATVVITYITGNANLIPTIVLLGSFLVPGTFVTWAFEHSHSGEVTGELVFRTFAVGGVLGVLGASLLETYLLHPSPLLFVGVGLIEEMVKLAALALLTRHLAHKSCRDGLVLGASVGFGFAAFESAGYALTATITENGLSLIDLVTTELLRGFLAPFGHGLWTAILGGVLFSRSAREHFMLTGRLFWAYLGVSLLHALWDSMNSIAVLITMVLTDQPWQEQALEAGYMPQPTAVQVQLFTAFTWLGLALISVVGLVWLWRLVRASRREFAPVRGYPLRTDASWWPGPR</sequence>
<feature type="transmembrane region" description="Helical" evidence="1">
    <location>
        <begin position="175"/>
        <end position="198"/>
    </location>
</feature>
<dbReference type="GO" id="GO:0008237">
    <property type="term" value="F:metallopeptidase activity"/>
    <property type="evidence" value="ECO:0007669"/>
    <property type="project" value="UniProtKB-KW"/>
</dbReference>
<keyword evidence="1" id="KW-0472">Membrane</keyword>
<feature type="transmembrane region" description="Helical" evidence="1">
    <location>
        <begin position="14"/>
        <end position="34"/>
    </location>
</feature>
<evidence type="ECO:0000313" key="2">
    <source>
        <dbReference type="EMBL" id="MFC3896226.1"/>
    </source>
</evidence>
<keyword evidence="2" id="KW-0482">Metalloprotease</keyword>
<feature type="transmembrane region" description="Helical" evidence="1">
    <location>
        <begin position="210"/>
        <end position="239"/>
    </location>
</feature>
<gene>
    <name evidence="2" type="ORF">ACFOWZ_32510</name>
</gene>
<feature type="transmembrane region" description="Helical" evidence="1">
    <location>
        <begin position="259"/>
        <end position="284"/>
    </location>
</feature>
<protein>
    <submittedName>
        <fullName evidence="2">PrsW family intramembrane metalloprotease</fullName>
    </submittedName>
</protein>
<evidence type="ECO:0000313" key="3">
    <source>
        <dbReference type="Proteomes" id="UP001595690"/>
    </source>
</evidence>